<evidence type="ECO:0000256" key="2">
    <source>
        <dbReference type="ARBA" id="ARBA00007626"/>
    </source>
</evidence>
<feature type="compositionally biased region" description="Acidic residues" evidence="7">
    <location>
        <begin position="124"/>
        <end position="133"/>
    </location>
</feature>
<feature type="compositionally biased region" description="Basic and acidic residues" evidence="7">
    <location>
        <begin position="113"/>
        <end position="123"/>
    </location>
</feature>
<name>A0A6N2B0L2_SOLCI</name>
<feature type="domain" description="PROP1-like PPR" evidence="8">
    <location>
        <begin position="261"/>
        <end position="419"/>
    </location>
</feature>
<dbReference type="EMBL" id="RXGB01005355">
    <property type="protein sequence ID" value="TMW88026.1"/>
    <property type="molecule type" value="Genomic_DNA"/>
</dbReference>
<feature type="region of interest" description="Disordered" evidence="7">
    <location>
        <begin position="79"/>
        <end position="133"/>
    </location>
</feature>
<evidence type="ECO:0000256" key="6">
    <source>
        <dbReference type="PROSITE-ProRule" id="PRU00708"/>
    </source>
</evidence>
<sequence>MGSLLMKLVICSRKQVFITGGSRICYSTSDITSLCLKGHNDGLKGDSNVISHRALTLGGYQITSHGFLRVFKESRSFSSQAGTKSSGEEDSNSDDGFSELESSSATEAIQEVNKVDESVSEHEISDEDLDGEDVEAPQELLSDTEAEINKRKSPRNGVSSALFNAVMAAPALPVSKIMDKWIEGNNVTRVEVASAMLNFRKRRMYGKALQLSEWLESSNQLTFIDRDYASRVDLIAKVRGLKKAEDYIGTIPESFRNEVIYRTLLANSVAEGDLKKSEQIFNKMKDLEFPLTCFSYNQLLLLYKKTDKKKIADVLLLMEKENVKPTHFTYRLLIDVKGQFNDISGMEQIVETMKAEGLEPDLTTKSILVKHYISGGLNEKAENVLKEMEGGDKKATRWACRSLLPHYAALGRANEVARIWQVCESNPRLEECVAAIDAWGKLHNIKEAEAIFEKMAAKWPTLSSKHYSVLLNIYANHKMLSKGKDLVKRMADSGCHIGPVTWDALVRLYIEAGEVEKADSILHKAGEQNRLRPMINSYLMIMDQYAKKGDIHNTEKMFHRMRQAGYVSRATQYQYLIRAYINAKAPCYGIADRMKADNIFPNKGLTNMLTQVDAFKKNAVSDLLD</sequence>
<proteinExistence type="inferred from homology"/>
<feature type="repeat" description="PPR" evidence="6">
    <location>
        <begin position="463"/>
        <end position="497"/>
    </location>
</feature>
<evidence type="ECO:0000256" key="4">
    <source>
        <dbReference type="ARBA" id="ARBA00022946"/>
    </source>
</evidence>
<organism evidence="9">
    <name type="scientific">Solanum chilense</name>
    <name type="common">Tomato</name>
    <name type="synonym">Lycopersicon chilense</name>
    <dbReference type="NCBI Taxonomy" id="4083"/>
    <lineage>
        <taxon>Eukaryota</taxon>
        <taxon>Viridiplantae</taxon>
        <taxon>Streptophyta</taxon>
        <taxon>Embryophyta</taxon>
        <taxon>Tracheophyta</taxon>
        <taxon>Spermatophyta</taxon>
        <taxon>Magnoliopsida</taxon>
        <taxon>eudicotyledons</taxon>
        <taxon>Gunneridae</taxon>
        <taxon>Pentapetalae</taxon>
        <taxon>asterids</taxon>
        <taxon>lamiids</taxon>
        <taxon>Solanales</taxon>
        <taxon>Solanaceae</taxon>
        <taxon>Solanoideae</taxon>
        <taxon>Solaneae</taxon>
        <taxon>Solanum</taxon>
        <taxon>Solanum subgen. Lycopersicon</taxon>
    </lineage>
</organism>
<dbReference type="SUPFAM" id="SSF81901">
    <property type="entry name" value="HCP-like"/>
    <property type="match status" value="1"/>
</dbReference>
<comment type="subcellular location">
    <subcellularLocation>
        <location evidence="1">Mitochondrion</location>
    </subcellularLocation>
</comment>
<evidence type="ECO:0000256" key="3">
    <source>
        <dbReference type="ARBA" id="ARBA00022737"/>
    </source>
</evidence>
<dbReference type="InterPro" id="IPR033443">
    <property type="entry name" value="PROP1-like_PPR_dom"/>
</dbReference>
<dbReference type="InterPro" id="IPR002885">
    <property type="entry name" value="PPR_rpt"/>
</dbReference>
<keyword evidence="4" id="KW-0809">Transit peptide</keyword>
<dbReference type="PANTHER" id="PTHR45717:SF15">
    <property type="entry name" value="AGL218WP"/>
    <property type="match status" value="1"/>
</dbReference>
<dbReference type="GO" id="GO:0005739">
    <property type="term" value="C:mitochondrion"/>
    <property type="evidence" value="ECO:0007669"/>
    <property type="project" value="UniProtKB-SubCell"/>
</dbReference>
<dbReference type="NCBIfam" id="TIGR00756">
    <property type="entry name" value="PPR"/>
    <property type="match status" value="2"/>
</dbReference>
<dbReference type="AlphaFoldDB" id="A0A6N2B0L2"/>
<evidence type="ECO:0000313" key="9">
    <source>
        <dbReference type="EMBL" id="TMW88026.1"/>
    </source>
</evidence>
<comment type="caution">
    <text evidence="9">The sequence shown here is derived from an EMBL/GenBank/DDBJ whole genome shotgun (WGS) entry which is preliminary data.</text>
</comment>
<evidence type="ECO:0000259" key="8">
    <source>
        <dbReference type="Pfam" id="PF17177"/>
    </source>
</evidence>
<comment type="similarity">
    <text evidence="2">Belongs to the PPR family. P subfamily.</text>
</comment>
<gene>
    <name evidence="9" type="ORF">EJD97_019119</name>
</gene>
<dbReference type="Gene3D" id="1.25.40.10">
    <property type="entry name" value="Tetratricopeptide repeat domain"/>
    <property type="match status" value="2"/>
</dbReference>
<keyword evidence="3" id="KW-0677">Repeat</keyword>
<dbReference type="PANTHER" id="PTHR45717">
    <property type="entry name" value="OS12G0527900 PROTEIN"/>
    <property type="match status" value="1"/>
</dbReference>
<evidence type="ECO:0000256" key="5">
    <source>
        <dbReference type="ARBA" id="ARBA00023128"/>
    </source>
</evidence>
<evidence type="ECO:0000256" key="1">
    <source>
        <dbReference type="ARBA" id="ARBA00004173"/>
    </source>
</evidence>
<feature type="domain" description="PROP1-like PPR" evidence="8">
    <location>
        <begin position="440"/>
        <end position="581"/>
    </location>
</feature>
<reference evidence="9" key="1">
    <citation type="submission" date="2019-05" db="EMBL/GenBank/DDBJ databases">
        <title>The de novo reference genome and transcriptome assemblies of the wild tomato species Solanum chilense.</title>
        <authorList>
            <person name="Stam R."/>
            <person name="Nosenko T."/>
            <person name="Hoerger A.C."/>
            <person name="Stephan W."/>
            <person name="Seidel M.A."/>
            <person name="Kuhn J.M.M."/>
            <person name="Haberer G."/>
            <person name="Tellier A."/>
        </authorList>
    </citation>
    <scope>NUCLEOTIDE SEQUENCE</scope>
    <source>
        <tissue evidence="9">Mature leaves</tissue>
    </source>
</reference>
<accession>A0A6N2B0L2</accession>
<dbReference type="InterPro" id="IPR011990">
    <property type="entry name" value="TPR-like_helical_dom_sf"/>
</dbReference>
<feature type="compositionally biased region" description="Acidic residues" evidence="7">
    <location>
        <begin position="88"/>
        <end position="98"/>
    </location>
</feature>
<evidence type="ECO:0000256" key="7">
    <source>
        <dbReference type="SAM" id="MobiDB-lite"/>
    </source>
</evidence>
<dbReference type="Pfam" id="PF17177">
    <property type="entry name" value="PPR_long"/>
    <property type="match status" value="2"/>
</dbReference>
<dbReference type="FunFam" id="1.25.40.10:FF:000394">
    <property type="entry name" value="Pentatricopeptide repeat-containing protein, mitochondrial"/>
    <property type="match status" value="1"/>
</dbReference>
<protein>
    <recommendedName>
        <fullName evidence="8">PROP1-like PPR domain-containing protein</fullName>
    </recommendedName>
</protein>
<dbReference type="PROSITE" id="PS51375">
    <property type="entry name" value="PPR"/>
    <property type="match status" value="1"/>
</dbReference>
<keyword evidence="5" id="KW-0496">Mitochondrion</keyword>
<dbReference type="GO" id="GO:0003729">
    <property type="term" value="F:mRNA binding"/>
    <property type="evidence" value="ECO:0007669"/>
    <property type="project" value="UniProtKB-ARBA"/>
</dbReference>